<organism evidence="2 3">
    <name type="scientific">Angomonas deanei</name>
    <dbReference type="NCBI Taxonomy" id="59799"/>
    <lineage>
        <taxon>Eukaryota</taxon>
        <taxon>Discoba</taxon>
        <taxon>Euglenozoa</taxon>
        <taxon>Kinetoplastea</taxon>
        <taxon>Metakinetoplastina</taxon>
        <taxon>Trypanosomatida</taxon>
        <taxon>Trypanosomatidae</taxon>
        <taxon>Strigomonadinae</taxon>
        <taxon>Angomonas</taxon>
    </lineage>
</organism>
<keyword evidence="3" id="KW-1185">Reference proteome</keyword>
<accession>A0A7G2BZK3</accession>
<dbReference type="GO" id="GO:0032040">
    <property type="term" value="C:small-subunit processome"/>
    <property type="evidence" value="ECO:0007669"/>
    <property type="project" value="TreeGrafter"/>
</dbReference>
<gene>
    <name evidence="2" type="ORF">ADEAN_000040400</name>
</gene>
<dbReference type="Pfam" id="PF25171">
    <property type="entry name" value="Beta-prop_WDR36-Utp21_1st"/>
    <property type="match status" value="1"/>
</dbReference>
<dbReference type="EMBL" id="LR877145">
    <property type="protein sequence ID" value="CAD2212968.1"/>
    <property type="molecule type" value="Genomic_DNA"/>
</dbReference>
<dbReference type="GO" id="GO:0034388">
    <property type="term" value="C:Pwp2p-containing subcomplex of 90S preribosome"/>
    <property type="evidence" value="ECO:0007669"/>
    <property type="project" value="TreeGrafter"/>
</dbReference>
<dbReference type="InterPro" id="IPR015943">
    <property type="entry name" value="WD40/YVTN_repeat-like_dom_sf"/>
</dbReference>
<evidence type="ECO:0000313" key="3">
    <source>
        <dbReference type="Proteomes" id="UP000515908"/>
    </source>
</evidence>
<dbReference type="InterPro" id="IPR059157">
    <property type="entry name" value="WDR36-Utp21_N"/>
</dbReference>
<proteinExistence type="predicted"/>
<protein>
    <recommendedName>
        <fullName evidence="1">WDR36/Utp21 N-terminal domain-containing protein</fullName>
    </recommendedName>
</protein>
<reference evidence="2 3" key="1">
    <citation type="submission" date="2020-08" db="EMBL/GenBank/DDBJ databases">
        <authorList>
            <person name="Newling K."/>
            <person name="Davey J."/>
            <person name="Forrester S."/>
        </authorList>
    </citation>
    <scope>NUCLEOTIDE SEQUENCE [LARGE SCALE GENOMIC DNA]</scope>
    <source>
        <strain evidence="3">Crithidia deanei Carvalho (ATCC PRA-265)</strain>
    </source>
</reference>
<dbReference type="Gene3D" id="2.130.10.10">
    <property type="entry name" value="YVTN repeat-like/Quinoprotein amine dehydrogenase"/>
    <property type="match status" value="1"/>
</dbReference>
<name>A0A7G2BZK3_9TRYP</name>
<dbReference type="PANTHER" id="PTHR22840:SF12">
    <property type="entry name" value="WD REPEAT-CONTAINING PROTEIN 36"/>
    <property type="match status" value="1"/>
</dbReference>
<evidence type="ECO:0000259" key="1">
    <source>
        <dbReference type="Pfam" id="PF25171"/>
    </source>
</evidence>
<dbReference type="SUPFAM" id="SSF50978">
    <property type="entry name" value="WD40 repeat-like"/>
    <property type="match status" value="1"/>
</dbReference>
<sequence>MNSLEPFRVVGSVCGDVPVASTLLYGVPLLMVPLGNSFLLYKGKQLLLLRGGPHYQEKVTAVGMSGKYRAVAEGPRLHMYVHHKLLWTMYHSPVLKTIPATLLLAQDDLLFAVGTDHRIVVREIKTGETLNAFDVVGNEQVTSFSVLPGYSNKLLCSTKEGTLQLFNYKTGECLLHAYPLGSPEEEGSKKKKKGAQVLQHGRESILSLCCSKYKDIVAFGTSQGKVVLYNIRDNEEDHAVRASQSQRGDRSCIPVRQGGLFILRQQHGRGAVLGCGAPLPGWYAVPHEAGGER</sequence>
<dbReference type="AlphaFoldDB" id="A0A7G2BZK3"/>
<dbReference type="VEuPathDB" id="TriTrypDB:ADEAN_000040400"/>
<dbReference type="InterPro" id="IPR036322">
    <property type="entry name" value="WD40_repeat_dom_sf"/>
</dbReference>
<feature type="domain" description="WDR36/Utp21 N-terminal" evidence="1">
    <location>
        <begin position="31"/>
        <end position="259"/>
    </location>
</feature>
<dbReference type="GO" id="GO:0006364">
    <property type="term" value="P:rRNA processing"/>
    <property type="evidence" value="ECO:0007669"/>
    <property type="project" value="TreeGrafter"/>
</dbReference>
<evidence type="ECO:0000313" key="2">
    <source>
        <dbReference type="EMBL" id="CAD2212968.1"/>
    </source>
</evidence>
<dbReference type="Proteomes" id="UP000515908">
    <property type="component" value="Chromosome 01"/>
</dbReference>
<dbReference type="PANTHER" id="PTHR22840">
    <property type="entry name" value="WD REPEAT-CONTAINING PROTEIN 36"/>
    <property type="match status" value="1"/>
</dbReference>